<dbReference type="AlphaFoldDB" id="A0A4R5M9S0"/>
<dbReference type="Pfam" id="PF24720">
    <property type="entry name" value="DUF7673"/>
    <property type="match status" value="1"/>
</dbReference>
<dbReference type="OrthoDB" id="9796891at2"/>
<dbReference type="RefSeq" id="WP_133195824.1">
    <property type="nucleotide sequence ID" value="NZ_JBHUCW010000011.1"/>
</dbReference>
<proteinExistence type="predicted"/>
<protein>
    <recommendedName>
        <fullName evidence="1">DUF7673 domain-containing protein</fullName>
    </recommendedName>
</protein>
<dbReference type="InterPro" id="IPR056090">
    <property type="entry name" value="DUF7673"/>
</dbReference>
<gene>
    <name evidence="2" type="ORF">EYW47_16015</name>
</gene>
<name>A0A4R5M9S0_9BURK</name>
<sequence>MRPDQMLEGEKRALEKLLKIASGDTEQSRKVADFLLAWWNAGKCGGYDLTTAWGVDDEIVEDMVTVFRLASRAHSYPGTLGYDEPFEALVRDWHPELVPDD</sequence>
<keyword evidence="3" id="KW-1185">Reference proteome</keyword>
<evidence type="ECO:0000313" key="3">
    <source>
        <dbReference type="Proteomes" id="UP000295722"/>
    </source>
</evidence>
<feature type="domain" description="DUF7673" evidence="1">
    <location>
        <begin position="12"/>
        <end position="93"/>
    </location>
</feature>
<evidence type="ECO:0000259" key="1">
    <source>
        <dbReference type="Pfam" id="PF24720"/>
    </source>
</evidence>
<reference evidence="2 3" key="1">
    <citation type="submission" date="2019-03" db="EMBL/GenBank/DDBJ databases">
        <title>Paraburkholderia sp. 4M-K11, isolated from subtropical forest soil.</title>
        <authorList>
            <person name="Gao Z.-H."/>
            <person name="Qiu L.-H."/>
        </authorList>
    </citation>
    <scope>NUCLEOTIDE SEQUENCE [LARGE SCALE GENOMIC DNA]</scope>
    <source>
        <strain evidence="2 3">4M-K11</strain>
    </source>
</reference>
<dbReference type="Proteomes" id="UP000295722">
    <property type="component" value="Unassembled WGS sequence"/>
</dbReference>
<organism evidence="2 3">
    <name type="scientific">Paraburkholderia silviterrae</name>
    <dbReference type="NCBI Taxonomy" id="2528715"/>
    <lineage>
        <taxon>Bacteria</taxon>
        <taxon>Pseudomonadati</taxon>
        <taxon>Pseudomonadota</taxon>
        <taxon>Betaproteobacteria</taxon>
        <taxon>Burkholderiales</taxon>
        <taxon>Burkholderiaceae</taxon>
        <taxon>Paraburkholderia</taxon>
    </lineage>
</organism>
<comment type="caution">
    <text evidence="2">The sequence shown here is derived from an EMBL/GenBank/DDBJ whole genome shotgun (WGS) entry which is preliminary data.</text>
</comment>
<accession>A0A4R5M9S0</accession>
<evidence type="ECO:0000313" key="2">
    <source>
        <dbReference type="EMBL" id="TDG22727.1"/>
    </source>
</evidence>
<dbReference type="EMBL" id="SMRP01000007">
    <property type="protein sequence ID" value="TDG22727.1"/>
    <property type="molecule type" value="Genomic_DNA"/>
</dbReference>